<sequence length="336" mass="36609">MNWSVTGDTSASARSVITRVLRVGVQVRDIYHRIPESRTLTTRALELALLGLFSASPGVAGYRYIPWHETRHGQCYRGTCYVHGRGQHHTGAYPGVTGWVRQALPGTRARPWQGYVPNALCTRGANTSRHGANSIQRHFPGKLTSKHGSYLVLALRYVYGAVTKFDLGLGCAKLALGRARSVRQAMHWAVLTGRALGCERGCGLPMDRTCEKVAKCVGPFASSKDPLTAPLLTEEKRPPKLATEKQDAPSSTNPVVEQQPAPHLEPTAKPVVEQPTSPLKTSLESSQPLPEVRESTSGSSQQVEKLREQLQEPNAEQTPQNPANQSTDVERASNAP</sequence>
<evidence type="ECO:0000313" key="3">
    <source>
        <dbReference type="Proteomes" id="UP000325081"/>
    </source>
</evidence>
<proteinExistence type="predicted"/>
<reference evidence="3" key="1">
    <citation type="journal article" date="2019" name="Curr. Biol.">
        <title>Genome Sequence of Striga asiatica Provides Insight into the Evolution of Plant Parasitism.</title>
        <authorList>
            <person name="Yoshida S."/>
            <person name="Kim S."/>
            <person name="Wafula E.K."/>
            <person name="Tanskanen J."/>
            <person name="Kim Y.M."/>
            <person name="Honaas L."/>
            <person name="Yang Z."/>
            <person name="Spallek T."/>
            <person name="Conn C.E."/>
            <person name="Ichihashi Y."/>
            <person name="Cheong K."/>
            <person name="Cui S."/>
            <person name="Der J.P."/>
            <person name="Gundlach H."/>
            <person name="Jiao Y."/>
            <person name="Hori C."/>
            <person name="Ishida J.K."/>
            <person name="Kasahara H."/>
            <person name="Kiba T."/>
            <person name="Kim M.S."/>
            <person name="Koo N."/>
            <person name="Laohavisit A."/>
            <person name="Lee Y.H."/>
            <person name="Lumba S."/>
            <person name="McCourt P."/>
            <person name="Mortimer J.C."/>
            <person name="Mutuku J.M."/>
            <person name="Nomura T."/>
            <person name="Sasaki-Sekimoto Y."/>
            <person name="Seto Y."/>
            <person name="Wang Y."/>
            <person name="Wakatake T."/>
            <person name="Sakakibara H."/>
            <person name="Demura T."/>
            <person name="Yamaguchi S."/>
            <person name="Yoneyama K."/>
            <person name="Manabe R.I."/>
            <person name="Nelson D.C."/>
            <person name="Schulman A.H."/>
            <person name="Timko M.P."/>
            <person name="dePamphilis C.W."/>
            <person name="Choi D."/>
            <person name="Shirasu K."/>
        </authorList>
    </citation>
    <scope>NUCLEOTIDE SEQUENCE [LARGE SCALE GENOMIC DNA]</scope>
    <source>
        <strain evidence="3">cv. UVA1</strain>
    </source>
</reference>
<name>A0A5A7QWW6_STRAF</name>
<feature type="region of interest" description="Disordered" evidence="1">
    <location>
        <begin position="225"/>
        <end position="336"/>
    </location>
</feature>
<protein>
    <submittedName>
        <fullName evidence="2">Serine-aspartate repeat-containing protein E</fullName>
    </submittedName>
</protein>
<evidence type="ECO:0000256" key="1">
    <source>
        <dbReference type="SAM" id="MobiDB-lite"/>
    </source>
</evidence>
<comment type="caution">
    <text evidence="2">The sequence shown here is derived from an EMBL/GenBank/DDBJ whole genome shotgun (WGS) entry which is preliminary data.</text>
</comment>
<feature type="compositionally biased region" description="Basic and acidic residues" evidence="1">
    <location>
        <begin position="233"/>
        <end position="247"/>
    </location>
</feature>
<dbReference type="EMBL" id="BKCP01008815">
    <property type="protein sequence ID" value="GER49760.1"/>
    <property type="molecule type" value="Genomic_DNA"/>
</dbReference>
<dbReference type="Proteomes" id="UP000325081">
    <property type="component" value="Unassembled WGS sequence"/>
</dbReference>
<accession>A0A5A7QWW6</accession>
<evidence type="ECO:0000313" key="2">
    <source>
        <dbReference type="EMBL" id="GER49760.1"/>
    </source>
</evidence>
<keyword evidence="3" id="KW-1185">Reference proteome</keyword>
<feature type="compositionally biased region" description="Polar residues" evidence="1">
    <location>
        <begin position="311"/>
        <end position="327"/>
    </location>
</feature>
<dbReference type="AlphaFoldDB" id="A0A5A7QWW6"/>
<organism evidence="2 3">
    <name type="scientific">Striga asiatica</name>
    <name type="common">Asiatic witchweed</name>
    <name type="synonym">Buchnera asiatica</name>
    <dbReference type="NCBI Taxonomy" id="4170"/>
    <lineage>
        <taxon>Eukaryota</taxon>
        <taxon>Viridiplantae</taxon>
        <taxon>Streptophyta</taxon>
        <taxon>Embryophyta</taxon>
        <taxon>Tracheophyta</taxon>
        <taxon>Spermatophyta</taxon>
        <taxon>Magnoliopsida</taxon>
        <taxon>eudicotyledons</taxon>
        <taxon>Gunneridae</taxon>
        <taxon>Pentapetalae</taxon>
        <taxon>asterids</taxon>
        <taxon>lamiids</taxon>
        <taxon>Lamiales</taxon>
        <taxon>Orobanchaceae</taxon>
        <taxon>Buchnereae</taxon>
        <taxon>Striga</taxon>
    </lineage>
</organism>
<gene>
    <name evidence="2" type="ORF">STAS_27024</name>
</gene>
<feature type="compositionally biased region" description="Polar residues" evidence="1">
    <location>
        <begin position="274"/>
        <end position="288"/>
    </location>
</feature>